<sequence length="155" mass="17046">MLVSDYILDEVAVQFGNTVIAPGHTFHRDLLVTREDIAKFAGLCEDFNPLHHDEDYARTTRFGSIIAAGPHIMSLFTSMVATHFSEITPMVGVDFSFSFLSAIRAGDTLRMHWTVSALTPSEKMKGTLAHLEGEVRHGKGVAIKGMGLVLLMDKL</sequence>
<evidence type="ECO:0000313" key="2">
    <source>
        <dbReference type="EMBL" id="MDF3835387.1"/>
    </source>
</evidence>
<dbReference type="PANTHER" id="PTHR43437:SF3">
    <property type="entry name" value="HYDROXYACYL-THIOESTER DEHYDRATASE TYPE 2, MITOCHONDRIAL"/>
    <property type="match status" value="1"/>
</dbReference>
<organism evidence="2 3">
    <name type="scientific">Cupriavidus basilensis</name>
    <dbReference type="NCBI Taxonomy" id="68895"/>
    <lineage>
        <taxon>Bacteria</taxon>
        <taxon>Pseudomonadati</taxon>
        <taxon>Pseudomonadota</taxon>
        <taxon>Betaproteobacteria</taxon>
        <taxon>Burkholderiales</taxon>
        <taxon>Burkholderiaceae</taxon>
        <taxon>Cupriavidus</taxon>
    </lineage>
</organism>
<dbReference type="CDD" id="cd03441">
    <property type="entry name" value="R_hydratase_like"/>
    <property type="match status" value="1"/>
</dbReference>
<accession>A0ABT6ARY4</accession>
<dbReference type="InterPro" id="IPR050965">
    <property type="entry name" value="UPF0336/Enoyl-CoA_hydratase"/>
</dbReference>
<keyword evidence="3" id="KW-1185">Reference proteome</keyword>
<protein>
    <submittedName>
        <fullName evidence="2">MaoC family dehydratase</fullName>
    </submittedName>
</protein>
<name>A0ABT6ARY4_9BURK</name>
<dbReference type="SUPFAM" id="SSF54637">
    <property type="entry name" value="Thioesterase/thiol ester dehydrase-isomerase"/>
    <property type="match status" value="1"/>
</dbReference>
<dbReference type="InterPro" id="IPR002539">
    <property type="entry name" value="MaoC-like_dom"/>
</dbReference>
<reference evidence="2 3" key="1">
    <citation type="submission" date="2023-03" db="EMBL/GenBank/DDBJ databases">
        <title>Draft assemblies of triclosan tolerant bacteria isolated from returned activated sludge.</title>
        <authorList>
            <person name="Van Hamelsveld S."/>
        </authorList>
    </citation>
    <scope>NUCLEOTIDE SEQUENCE [LARGE SCALE GENOMIC DNA]</scope>
    <source>
        <strain evidence="2 3">GW210010_S58</strain>
    </source>
</reference>
<evidence type="ECO:0000259" key="1">
    <source>
        <dbReference type="Pfam" id="PF01575"/>
    </source>
</evidence>
<dbReference type="RefSeq" id="WP_017230134.1">
    <property type="nucleotide sequence ID" value="NZ_JARJLM010000351.1"/>
</dbReference>
<dbReference type="PANTHER" id="PTHR43437">
    <property type="entry name" value="HYDROXYACYL-THIOESTER DEHYDRATASE TYPE 2, MITOCHONDRIAL-RELATED"/>
    <property type="match status" value="1"/>
</dbReference>
<dbReference type="Gene3D" id="3.10.129.10">
    <property type="entry name" value="Hotdog Thioesterase"/>
    <property type="match status" value="1"/>
</dbReference>
<dbReference type="Pfam" id="PF01575">
    <property type="entry name" value="MaoC_dehydratas"/>
    <property type="match status" value="1"/>
</dbReference>
<proteinExistence type="predicted"/>
<evidence type="ECO:0000313" key="3">
    <source>
        <dbReference type="Proteomes" id="UP001216674"/>
    </source>
</evidence>
<comment type="caution">
    <text evidence="2">The sequence shown here is derived from an EMBL/GenBank/DDBJ whole genome shotgun (WGS) entry which is preliminary data.</text>
</comment>
<dbReference type="InterPro" id="IPR029069">
    <property type="entry name" value="HotDog_dom_sf"/>
</dbReference>
<dbReference type="EMBL" id="JARJLM010000351">
    <property type="protein sequence ID" value="MDF3835387.1"/>
    <property type="molecule type" value="Genomic_DNA"/>
</dbReference>
<feature type="domain" description="MaoC-like" evidence="1">
    <location>
        <begin position="27"/>
        <end position="124"/>
    </location>
</feature>
<dbReference type="Proteomes" id="UP001216674">
    <property type="component" value="Unassembled WGS sequence"/>
</dbReference>
<gene>
    <name evidence="2" type="ORF">P3W85_20860</name>
</gene>